<comment type="caution">
    <text evidence="1">The sequence shown here is derived from an EMBL/GenBank/DDBJ whole genome shotgun (WGS) entry which is preliminary data.</text>
</comment>
<reference evidence="2" key="1">
    <citation type="journal article" date="2019" name="Int. J. Syst. Evol. Microbiol.">
        <title>The Global Catalogue of Microorganisms (GCM) 10K type strain sequencing project: providing services to taxonomists for standard genome sequencing and annotation.</title>
        <authorList>
            <consortium name="The Broad Institute Genomics Platform"/>
            <consortium name="The Broad Institute Genome Sequencing Center for Infectious Disease"/>
            <person name="Wu L."/>
            <person name="Ma J."/>
        </authorList>
    </citation>
    <scope>NUCLEOTIDE SEQUENCE [LARGE SCALE GENOMIC DNA]</scope>
    <source>
        <strain evidence="2">JCM 31047</strain>
    </source>
</reference>
<accession>A0A8H9GSG9</accession>
<dbReference type="RefSeq" id="WP_189062644.1">
    <property type="nucleotide sequence ID" value="NZ_BMQG01000013.1"/>
</dbReference>
<sequence length="80" mass="8895">MNGEYAVDDLILLDLHYSGMLRGALAEDVCARLDSDASFQRLAEQYLTDWANLLEVLEPTGLVPDGAEDRLIVKLRAAHH</sequence>
<organism evidence="1 2">
    <name type="scientific">Deinococcus arenae</name>
    <dbReference type="NCBI Taxonomy" id="1452751"/>
    <lineage>
        <taxon>Bacteria</taxon>
        <taxon>Thermotogati</taxon>
        <taxon>Deinococcota</taxon>
        <taxon>Deinococci</taxon>
        <taxon>Deinococcales</taxon>
        <taxon>Deinococcaceae</taxon>
        <taxon>Deinococcus</taxon>
    </lineage>
</organism>
<evidence type="ECO:0000313" key="1">
    <source>
        <dbReference type="EMBL" id="GGM53045.1"/>
    </source>
</evidence>
<protein>
    <submittedName>
        <fullName evidence="1">Uncharacterized protein</fullName>
    </submittedName>
</protein>
<dbReference type="AlphaFoldDB" id="A0A8H9GSG9"/>
<keyword evidence="2" id="KW-1185">Reference proteome</keyword>
<name>A0A8H9GSG9_9DEIO</name>
<evidence type="ECO:0000313" key="2">
    <source>
        <dbReference type="Proteomes" id="UP000600547"/>
    </source>
</evidence>
<gene>
    <name evidence="1" type="ORF">GCM10008956_31360</name>
</gene>
<proteinExistence type="predicted"/>
<dbReference type="Proteomes" id="UP000600547">
    <property type="component" value="Unassembled WGS sequence"/>
</dbReference>
<dbReference type="EMBL" id="BMQG01000013">
    <property type="protein sequence ID" value="GGM53045.1"/>
    <property type="molecule type" value="Genomic_DNA"/>
</dbReference>